<evidence type="ECO:0000313" key="2">
    <source>
        <dbReference type="Proteomes" id="UP000012227"/>
    </source>
</evidence>
<dbReference type="RefSeq" id="WP_002982873.1">
    <property type="nucleotide sequence ID" value="NZ_AOGY02000051.1"/>
</dbReference>
<accession>N1W8U0</accession>
<dbReference type="EMBL" id="AOGY02000051">
    <property type="protein sequence ID" value="EMY69602.1"/>
    <property type="molecule type" value="Genomic_DNA"/>
</dbReference>
<dbReference type="AlphaFoldDB" id="N1W8U0"/>
<gene>
    <name evidence="1" type="ORF">LEP1GSC199_2234</name>
</gene>
<comment type="caution">
    <text evidence="1">The sequence shown here is derived from an EMBL/GenBank/DDBJ whole genome shotgun (WGS) entry which is preliminary data.</text>
</comment>
<dbReference type="Gene3D" id="3.90.1480.10">
    <property type="entry name" value="Alpha-2,3-sialyltransferase"/>
    <property type="match status" value="1"/>
</dbReference>
<evidence type="ECO:0008006" key="3">
    <source>
        <dbReference type="Google" id="ProtNLM"/>
    </source>
</evidence>
<dbReference type="Proteomes" id="UP000012227">
    <property type="component" value="Unassembled WGS sequence"/>
</dbReference>
<evidence type="ECO:0000313" key="1">
    <source>
        <dbReference type="EMBL" id="EMY69602.1"/>
    </source>
</evidence>
<dbReference type="STRING" id="1218591.LEP1GSC199_2234"/>
<name>N1W8U0_9LEPT</name>
<reference evidence="1 2" key="1">
    <citation type="submission" date="2013-03" db="EMBL/GenBank/DDBJ databases">
        <authorList>
            <person name="Harkins D.M."/>
            <person name="Durkin A.S."/>
            <person name="Brinkac L.M."/>
            <person name="Haft D.H."/>
            <person name="Selengut J.D."/>
            <person name="Sanka R."/>
            <person name="DePew J."/>
            <person name="Purushe J."/>
            <person name="Galloway R.L."/>
            <person name="Vinetz J.M."/>
            <person name="Sutton G.G."/>
            <person name="Nierman W.C."/>
            <person name="Fouts D.E."/>
        </authorList>
    </citation>
    <scope>NUCLEOTIDE SEQUENCE [LARGE SCALE GENOMIC DNA]</scope>
    <source>
        <strain evidence="1 2">Waz Holland</strain>
    </source>
</reference>
<organism evidence="1 2">
    <name type="scientific">Leptospira vanthielii serovar Holland str. Waz Holland = ATCC 700522</name>
    <dbReference type="NCBI Taxonomy" id="1218591"/>
    <lineage>
        <taxon>Bacteria</taxon>
        <taxon>Pseudomonadati</taxon>
        <taxon>Spirochaetota</taxon>
        <taxon>Spirochaetia</taxon>
        <taxon>Leptospirales</taxon>
        <taxon>Leptospiraceae</taxon>
        <taxon>Leptospira</taxon>
    </lineage>
</organism>
<protein>
    <recommendedName>
        <fullName evidence="3">PF01973 family protein</fullName>
    </recommendedName>
</protein>
<sequence>MLKNWVNERLIPKFFHWKLREIERYRNLHIGEECYIWGDGISVKYFDLGLFSDKISIPCSHLPFHKDFHKLNVPYAFYIENLWFYPFTKNTSPPFNYLRNYIQKEYRSIIESRKDITFFLSWTNSPTIRENNVLYIHKRYNYLGLNSDLLPSVSAFEYFLGSIRGAIFLAYFMGFKKIYLLGFDYTHKNSSILHWYEKGEGLSKKIINYNSDFFNIMKDVIEIITVTLEGKAELLPSITYEELTSCVPHFRENTELLSEERMKILSTWPGYTIF</sequence>
<proteinExistence type="predicted"/>